<keyword evidence="2" id="KW-1185">Reference proteome</keyword>
<reference evidence="1" key="1">
    <citation type="journal article" date="2025" name="Int. J. Syst. Evol. Microbiol.">
        <title>Inconstantimicrobium mannanitabidum sp. nov., a novel member of the family Clostridiaceae isolated from anoxic soil under the treatment of reductive soil disinfestation.</title>
        <authorList>
            <person name="Ueki A."/>
            <person name="Tonouchi A."/>
            <person name="Honma S."/>
            <person name="Kaku N."/>
            <person name="Ueki K."/>
        </authorList>
    </citation>
    <scope>NUCLEOTIDE SEQUENCE</scope>
    <source>
        <strain evidence="1">TW13</strain>
    </source>
</reference>
<dbReference type="Proteomes" id="UP001058074">
    <property type="component" value="Unassembled WGS sequence"/>
</dbReference>
<name>A0ACB5RGA5_9CLOT</name>
<accession>A0ACB5RGA5</accession>
<evidence type="ECO:0000313" key="1">
    <source>
        <dbReference type="EMBL" id="GKX68106.1"/>
    </source>
</evidence>
<organism evidence="1 2">
    <name type="scientific">Inconstantimicrobium mannanitabidum</name>
    <dbReference type="NCBI Taxonomy" id="1604901"/>
    <lineage>
        <taxon>Bacteria</taxon>
        <taxon>Bacillati</taxon>
        <taxon>Bacillota</taxon>
        <taxon>Clostridia</taxon>
        <taxon>Eubacteriales</taxon>
        <taxon>Clostridiaceae</taxon>
        <taxon>Inconstantimicrobium</taxon>
    </lineage>
</organism>
<gene>
    <name evidence="1" type="primary">phlc</name>
    <name evidence="1" type="ORF">rsdtw13_33640</name>
</gene>
<dbReference type="EMBL" id="BROD01000001">
    <property type="protein sequence ID" value="GKX68106.1"/>
    <property type="molecule type" value="Genomic_DNA"/>
</dbReference>
<sequence length="275" mass="31841">MKKRLFSIISLTLMFLILFSNIAFAQEIERYESGGPTHSHQIFCAQAIEILINDYGVEKIKPILRGERTIVASADLPDVDEKDYCYAYHFYNPYTNKNYWPISSKIQNITGLTQFNKHLNNAVNYYSTNKEYALTELGRAIHYFEDVNEPHHAANLTALNSTHAFYEKYVDHRNADFLVCHSTKYDDFKDMTFMEYCNTVFIDSAKLSYTYKDIVNNPFKYSKDDGWYEAASITLDNLQENLASIILRFYEEVGEIDFSPTSSITYYLTSNSGAL</sequence>
<protein>
    <submittedName>
        <fullName evidence="1">Phospholipase C</fullName>
    </submittedName>
</protein>
<proteinExistence type="predicted"/>
<comment type="caution">
    <text evidence="1">The sequence shown here is derived from an EMBL/GenBank/DDBJ whole genome shotgun (WGS) entry which is preliminary data.</text>
</comment>
<evidence type="ECO:0000313" key="2">
    <source>
        <dbReference type="Proteomes" id="UP001058074"/>
    </source>
</evidence>